<dbReference type="Proteomes" id="UP001498398">
    <property type="component" value="Unassembled WGS sequence"/>
</dbReference>
<sequence>MSLASRQEHLDDLLQDSNFKKMTGGDQSLLRKYHQAQIEEKDTRTSYEDLKDRLPLADIEKWDQAGKEAVASRDPALLRIFELEGVEGKGFAEVRTNLWTIDDKSSDGRGVVELELLTEALSLEGEQRDLRHFIRSKGRGLTQTEIYQIEDKRVQLEEKCSKYHKKAFQQMFLGIEGDPPELVDIEREYHIAVQKLNLEGALTGDGKKRKHSTLSINDETEDEYYDEDAFIDGWWESGAQGNRRGETITLALPSSLSVFDRNRVGWVEAAEKERELRKGRINDILSDLRLLLGEKIMQYLNLRHDQSQKNQKRGYNGLHALQKKILGTQEEYRRQVRALIRLGDKTIWPDITKQDLGVRSENQEQDRLGKPSRDLAWFWRYGDDITREVDSKPAMEKFYRVNYLKAQAEWQRWDEELLLLKKEAIWRVAWFTYHKELWETRAKSTECGSGLQVHAHQMSLRWEKFALRSEKRLREGGLLS</sequence>
<keyword evidence="2" id="KW-1185">Reference proteome</keyword>
<gene>
    <name evidence="1" type="ORF">VKT23_009905</name>
</gene>
<evidence type="ECO:0000313" key="2">
    <source>
        <dbReference type="Proteomes" id="UP001498398"/>
    </source>
</evidence>
<reference evidence="1 2" key="1">
    <citation type="submission" date="2024-01" db="EMBL/GenBank/DDBJ databases">
        <title>A draft genome for the cacao thread blight pathogen Marasmiellus scandens.</title>
        <authorList>
            <person name="Baruah I.K."/>
            <person name="Leung J."/>
            <person name="Bukari Y."/>
            <person name="Amoako-Attah I."/>
            <person name="Meinhardt L.W."/>
            <person name="Bailey B.A."/>
            <person name="Cohen S.P."/>
        </authorList>
    </citation>
    <scope>NUCLEOTIDE SEQUENCE [LARGE SCALE GENOMIC DNA]</scope>
    <source>
        <strain evidence="1 2">GH-19</strain>
    </source>
</reference>
<accession>A0ABR1JIB7</accession>
<evidence type="ECO:0000313" key="1">
    <source>
        <dbReference type="EMBL" id="KAK7458894.1"/>
    </source>
</evidence>
<name>A0ABR1JIB7_9AGAR</name>
<protein>
    <submittedName>
        <fullName evidence="1">Uncharacterized protein</fullName>
    </submittedName>
</protein>
<organism evidence="1 2">
    <name type="scientific">Marasmiellus scandens</name>
    <dbReference type="NCBI Taxonomy" id="2682957"/>
    <lineage>
        <taxon>Eukaryota</taxon>
        <taxon>Fungi</taxon>
        <taxon>Dikarya</taxon>
        <taxon>Basidiomycota</taxon>
        <taxon>Agaricomycotina</taxon>
        <taxon>Agaricomycetes</taxon>
        <taxon>Agaricomycetidae</taxon>
        <taxon>Agaricales</taxon>
        <taxon>Marasmiineae</taxon>
        <taxon>Omphalotaceae</taxon>
        <taxon>Marasmiellus</taxon>
    </lineage>
</organism>
<comment type="caution">
    <text evidence="1">The sequence shown here is derived from an EMBL/GenBank/DDBJ whole genome shotgun (WGS) entry which is preliminary data.</text>
</comment>
<proteinExistence type="predicted"/>
<dbReference type="EMBL" id="JBANRG010000017">
    <property type="protein sequence ID" value="KAK7458894.1"/>
    <property type="molecule type" value="Genomic_DNA"/>
</dbReference>